<keyword evidence="3" id="KW-1185">Reference proteome</keyword>
<dbReference type="EMBL" id="JASGXD010000009">
    <property type="protein sequence ID" value="KAK6003491.1"/>
    <property type="molecule type" value="Genomic_DNA"/>
</dbReference>
<comment type="caution">
    <text evidence="2">The sequence shown here is derived from an EMBL/GenBank/DDBJ whole genome shotgun (WGS) entry which is preliminary data.</text>
</comment>
<evidence type="ECO:0000313" key="3">
    <source>
        <dbReference type="Proteomes" id="UP001341245"/>
    </source>
</evidence>
<organism evidence="2 3">
    <name type="scientific">Aureobasidium pullulans</name>
    <name type="common">Black yeast</name>
    <name type="synonym">Pullularia pullulans</name>
    <dbReference type="NCBI Taxonomy" id="5580"/>
    <lineage>
        <taxon>Eukaryota</taxon>
        <taxon>Fungi</taxon>
        <taxon>Dikarya</taxon>
        <taxon>Ascomycota</taxon>
        <taxon>Pezizomycotina</taxon>
        <taxon>Dothideomycetes</taxon>
        <taxon>Dothideomycetidae</taxon>
        <taxon>Dothideales</taxon>
        <taxon>Saccotheciaceae</taxon>
        <taxon>Aureobasidium</taxon>
    </lineage>
</organism>
<sequence>MLAGYETSAREFVFRSLFKRASDSFDAEDYEESERLCHLLLTYTDLSTFHKAGCHRILSLGDKDFLWHAEQALNLYQQLFYPNGESTGDHLLSDSQVEARNNILEDARRNLAQAEQDHVEIQCDYAERKERFRTIYGCEPTAKDISRVCLYRHSKKYLLAIDTSAQSYESFIEQAFGITQEVEDRESGVAGIASKT</sequence>
<evidence type="ECO:0000313" key="2">
    <source>
        <dbReference type="EMBL" id="KAK6003491.1"/>
    </source>
</evidence>
<accession>A0ABR0THG6</accession>
<feature type="coiled-coil region" evidence="1">
    <location>
        <begin position="97"/>
        <end position="124"/>
    </location>
</feature>
<proteinExistence type="predicted"/>
<reference evidence="2 3" key="1">
    <citation type="submission" date="2023-11" db="EMBL/GenBank/DDBJ databases">
        <title>Draft genome sequence and annotation of the polyextremotolerant black yeast-like fungus Aureobasidium pullulans NRRL 62042.</title>
        <authorList>
            <person name="Dielentheis-Frenken M.R.E."/>
            <person name="Wibberg D."/>
            <person name="Blank L.M."/>
            <person name="Tiso T."/>
        </authorList>
    </citation>
    <scope>NUCLEOTIDE SEQUENCE [LARGE SCALE GENOMIC DNA]</scope>
    <source>
        <strain evidence="2 3">NRRL 62042</strain>
    </source>
</reference>
<evidence type="ECO:0000256" key="1">
    <source>
        <dbReference type="SAM" id="Coils"/>
    </source>
</evidence>
<keyword evidence="1" id="KW-0175">Coiled coil</keyword>
<protein>
    <submittedName>
        <fullName evidence="2">Uncharacterized protein</fullName>
    </submittedName>
</protein>
<dbReference type="Proteomes" id="UP001341245">
    <property type="component" value="Unassembled WGS sequence"/>
</dbReference>
<gene>
    <name evidence="2" type="ORF">QM012_009262</name>
</gene>
<name>A0ABR0THG6_AURPU</name>